<feature type="transmembrane region" description="Helical" evidence="9">
    <location>
        <begin position="52"/>
        <end position="74"/>
    </location>
</feature>
<comment type="catalytic activity">
    <reaction evidence="9 10">
        <text>Release of signal peptides from bacterial membrane prolipoproteins. Hydrolyzes -Xaa-Yaa-Zaa-|-(S,diacylglyceryl)Cys-, in which Xaa is hydrophobic (preferably Leu), and Yaa (Ala or Ser) and Zaa (Gly or Ala) have small, neutral side chains.</text>
        <dbReference type="EC" id="3.4.23.36"/>
    </reaction>
</comment>
<dbReference type="Proteomes" id="UP000632535">
    <property type="component" value="Unassembled WGS sequence"/>
</dbReference>
<evidence type="ECO:0000256" key="10">
    <source>
        <dbReference type="RuleBase" id="RU000594"/>
    </source>
</evidence>
<keyword evidence="8 9" id="KW-0472">Membrane</keyword>
<comment type="similarity">
    <text evidence="1 9 11">Belongs to the peptidase A8 family.</text>
</comment>
<dbReference type="InterPro" id="IPR001872">
    <property type="entry name" value="Peptidase_A8"/>
</dbReference>
<feature type="transmembrane region" description="Helical" evidence="9">
    <location>
        <begin position="112"/>
        <end position="131"/>
    </location>
</feature>
<dbReference type="PANTHER" id="PTHR33695:SF1">
    <property type="entry name" value="LIPOPROTEIN SIGNAL PEPTIDASE"/>
    <property type="match status" value="1"/>
</dbReference>
<feature type="active site" evidence="9">
    <location>
        <position position="185"/>
    </location>
</feature>
<keyword evidence="2 9" id="KW-1003">Cell membrane</keyword>
<gene>
    <name evidence="9" type="primary">lspA</name>
    <name evidence="13" type="ORF">GCM10007368_18740</name>
</gene>
<reference evidence="14" key="1">
    <citation type="journal article" date="2019" name="Int. J. Syst. Evol. Microbiol.">
        <title>The Global Catalogue of Microorganisms (GCM) 10K type strain sequencing project: providing services to taxonomists for standard genome sequencing and annotation.</title>
        <authorList>
            <consortium name="The Broad Institute Genomics Platform"/>
            <consortium name="The Broad Institute Genome Sequencing Center for Infectious Disease"/>
            <person name="Wu L."/>
            <person name="Ma J."/>
        </authorList>
    </citation>
    <scope>NUCLEOTIDE SEQUENCE [LARGE SCALE GENOMIC DNA]</scope>
    <source>
        <strain evidence="14">CCM 8653</strain>
    </source>
</reference>
<dbReference type="HAMAP" id="MF_00161">
    <property type="entry name" value="LspA"/>
    <property type="match status" value="1"/>
</dbReference>
<evidence type="ECO:0000256" key="2">
    <source>
        <dbReference type="ARBA" id="ARBA00022475"/>
    </source>
</evidence>
<comment type="caution">
    <text evidence="13">The sequence shown here is derived from an EMBL/GenBank/DDBJ whole genome shotgun (WGS) entry which is preliminary data.</text>
</comment>
<evidence type="ECO:0000256" key="5">
    <source>
        <dbReference type="ARBA" id="ARBA00022750"/>
    </source>
</evidence>
<dbReference type="PANTHER" id="PTHR33695">
    <property type="entry name" value="LIPOPROTEIN SIGNAL PEPTIDASE"/>
    <property type="match status" value="1"/>
</dbReference>
<sequence length="238" mass="24282">MSTTPAGPVPAPEPASHDGAPESPEPAPTAAAEAPPEPDAAPAVSPARRRRLVAWTVVLALVVLLADQATKWWAESALTVGGDPVPLVGELLQLRLIYNPGAALSILSGTGMTWLLTIVVVGVVVVIVRAIGRIGSRGWALALGLLLGGALGNLGDRLFREPGFAQGHVVDFIDYAGFFVGNVADIAVVVAAVLIVVLTFRGIGLDGQRHVDGDAGARGKTDGAPTEDDAGTGADRTS</sequence>
<keyword evidence="3 9" id="KW-0645">Protease</keyword>
<feature type="transmembrane region" description="Helical" evidence="9">
    <location>
        <begin position="175"/>
        <end position="200"/>
    </location>
</feature>
<accession>A0ABQ2B7M9</accession>
<protein>
    <recommendedName>
        <fullName evidence="9">Lipoprotein signal peptidase</fullName>
        <ecNumber evidence="9">3.4.23.36</ecNumber>
    </recommendedName>
    <alternativeName>
        <fullName evidence="9">Prolipoprotein signal peptidase</fullName>
    </alternativeName>
    <alternativeName>
        <fullName evidence="9">Signal peptidase II</fullName>
        <shortName evidence="9">SPase II</shortName>
    </alternativeName>
</protein>
<evidence type="ECO:0000256" key="8">
    <source>
        <dbReference type="ARBA" id="ARBA00023136"/>
    </source>
</evidence>
<dbReference type="PROSITE" id="PS00855">
    <property type="entry name" value="SPASE_II"/>
    <property type="match status" value="1"/>
</dbReference>
<evidence type="ECO:0000313" key="13">
    <source>
        <dbReference type="EMBL" id="GGI07951.1"/>
    </source>
</evidence>
<organism evidence="13 14">
    <name type="scientific">Isoptericola cucumis</name>
    <dbReference type="NCBI Taxonomy" id="1776856"/>
    <lineage>
        <taxon>Bacteria</taxon>
        <taxon>Bacillati</taxon>
        <taxon>Actinomycetota</taxon>
        <taxon>Actinomycetes</taxon>
        <taxon>Micrococcales</taxon>
        <taxon>Promicromonosporaceae</taxon>
        <taxon>Isoptericola</taxon>
    </lineage>
</organism>
<dbReference type="EMBL" id="BMDG01000005">
    <property type="protein sequence ID" value="GGI07951.1"/>
    <property type="molecule type" value="Genomic_DNA"/>
</dbReference>
<keyword evidence="4 9" id="KW-0812">Transmembrane</keyword>
<proteinExistence type="inferred from homology"/>
<keyword evidence="14" id="KW-1185">Reference proteome</keyword>
<feature type="region of interest" description="Disordered" evidence="12">
    <location>
        <begin position="214"/>
        <end position="238"/>
    </location>
</feature>
<feature type="compositionally biased region" description="Low complexity" evidence="12">
    <location>
        <begin position="28"/>
        <end position="43"/>
    </location>
</feature>
<dbReference type="PRINTS" id="PR00781">
    <property type="entry name" value="LIPOSIGPTASE"/>
</dbReference>
<dbReference type="Pfam" id="PF01252">
    <property type="entry name" value="Peptidase_A8"/>
    <property type="match status" value="1"/>
</dbReference>
<keyword evidence="7 9" id="KW-1133">Transmembrane helix</keyword>
<keyword evidence="5 9" id="KW-0064">Aspartyl protease</keyword>
<feature type="active site" evidence="9">
    <location>
        <position position="171"/>
    </location>
</feature>
<evidence type="ECO:0000256" key="3">
    <source>
        <dbReference type="ARBA" id="ARBA00022670"/>
    </source>
</evidence>
<evidence type="ECO:0000256" key="7">
    <source>
        <dbReference type="ARBA" id="ARBA00022989"/>
    </source>
</evidence>
<feature type="transmembrane region" description="Helical" evidence="9">
    <location>
        <begin position="138"/>
        <end position="155"/>
    </location>
</feature>
<evidence type="ECO:0000256" key="1">
    <source>
        <dbReference type="ARBA" id="ARBA00006139"/>
    </source>
</evidence>
<dbReference type="EC" id="3.4.23.36" evidence="9"/>
<evidence type="ECO:0000256" key="4">
    <source>
        <dbReference type="ARBA" id="ARBA00022692"/>
    </source>
</evidence>
<comment type="pathway">
    <text evidence="9">Protein modification; lipoprotein biosynthesis (signal peptide cleavage).</text>
</comment>
<evidence type="ECO:0000313" key="14">
    <source>
        <dbReference type="Proteomes" id="UP000632535"/>
    </source>
</evidence>
<evidence type="ECO:0000256" key="12">
    <source>
        <dbReference type="SAM" id="MobiDB-lite"/>
    </source>
</evidence>
<evidence type="ECO:0000256" key="11">
    <source>
        <dbReference type="RuleBase" id="RU004181"/>
    </source>
</evidence>
<evidence type="ECO:0000256" key="6">
    <source>
        <dbReference type="ARBA" id="ARBA00022801"/>
    </source>
</evidence>
<comment type="function">
    <text evidence="9 10">This protein specifically catalyzes the removal of signal peptides from prolipoproteins.</text>
</comment>
<feature type="region of interest" description="Disordered" evidence="12">
    <location>
        <begin position="1"/>
        <end position="43"/>
    </location>
</feature>
<dbReference type="RefSeq" id="WP_188523407.1">
    <property type="nucleotide sequence ID" value="NZ_BMDG01000005.1"/>
</dbReference>
<keyword evidence="6 9" id="KW-0378">Hydrolase</keyword>
<evidence type="ECO:0000256" key="9">
    <source>
        <dbReference type="HAMAP-Rule" id="MF_00161"/>
    </source>
</evidence>
<comment type="subcellular location">
    <subcellularLocation>
        <location evidence="9">Cell membrane</location>
        <topology evidence="9">Multi-pass membrane protein</topology>
    </subcellularLocation>
</comment>
<dbReference type="NCBIfam" id="TIGR00077">
    <property type="entry name" value="lspA"/>
    <property type="match status" value="1"/>
</dbReference>
<name>A0ABQ2B7M9_9MICO</name>